<dbReference type="EMBL" id="BQNB010010405">
    <property type="protein sequence ID" value="GJS76826.1"/>
    <property type="molecule type" value="Genomic_DNA"/>
</dbReference>
<protein>
    <submittedName>
        <fullName evidence="11">Reverse transcriptase domain-containing protein</fullName>
    </submittedName>
</protein>
<dbReference type="SUPFAM" id="SSF56672">
    <property type="entry name" value="DNA/RNA polymerases"/>
    <property type="match status" value="1"/>
</dbReference>
<evidence type="ECO:0000256" key="6">
    <source>
        <dbReference type="ARBA" id="ARBA00022918"/>
    </source>
</evidence>
<sequence>MVRSGFRFKAIPPLDPYEATIARWRAAILSRSSSSSSTAPIPSTQIAATPIMPTPSIQITTTPLAPLLIEILFGRPYRTLPNGVHMLLIARKRVHLFSACIPANCRRSRYVSSSSSPLPHKRRRVSPYSSSSSSLEISSLSSFGTSHSSSETSSASDTHTLVRPSRKRYMSPTASMPTATLVHASLSPMDSDRLPPHKRLRGSPVVSLYEEIVGDTDEAPIEVITKLVVPLVHAEPTVKERLEKHEEVFQGMYEHFLEMPMMIFEELEEEQKALKDRALLRLRGPIYVSELALAAHEAYSNNGNENINEVENNNEVNGGVGGVAPVVKACTHKDFLNCQPHNFGGTEGVVGLARWFENMESVFRINNCAIDLHVKFATCTLDAIRMASILMDQKVYAYAAKNAKNKRKCKLHHTGKCTMKCRNCKKVGHMARDCKADVAATTQRAPLSKYYDVIVFYEKIVCIPYGNDVLTIQGDGSKGGSKLRLNIISCTKSEKSIEKGCHVFLVQIKEKQTKDKWKENKEEHEEHLKQILELLKTEELYAKFSKCEFWRPKVQFLFHMIDSEGIHVDHGKIESIKRERRGGILVVEAELCSAPILSLREGTENFVIHEKNYTTHNLELGPVVFALKIWRHYLYGTKYVVFTDHNSLQHILNQKELNMRQCRWLELLSNYDCEICYYPGKAKVVADALSRKERIKLLRVKDEHQKPSGLLVQPKIPQWKWEKIMMDFVTKLPKTSSGHDTIWVIVDQLTKSAHFLPMQETYSMEKLSRLYLKEVVSRHGVLVVSIISDSDSRFTSQFWQSL</sequence>
<keyword evidence="7" id="KW-0862">Zinc</keyword>
<evidence type="ECO:0000259" key="9">
    <source>
        <dbReference type="PROSITE" id="PS50158"/>
    </source>
</evidence>
<dbReference type="Gene3D" id="3.30.420.10">
    <property type="entry name" value="Ribonuclease H-like superfamily/Ribonuclease H"/>
    <property type="match status" value="1"/>
</dbReference>
<dbReference type="PROSITE" id="PS50994">
    <property type="entry name" value="INTEGRASE"/>
    <property type="match status" value="1"/>
</dbReference>
<dbReference type="GO" id="GO:0003964">
    <property type="term" value="F:RNA-directed DNA polymerase activity"/>
    <property type="evidence" value="ECO:0007669"/>
    <property type="project" value="UniProtKB-KW"/>
</dbReference>
<dbReference type="CDD" id="cd09274">
    <property type="entry name" value="RNase_HI_RT_Ty3"/>
    <property type="match status" value="1"/>
</dbReference>
<accession>A0ABQ4YHE3</accession>
<proteinExistence type="predicted"/>
<dbReference type="InterPro" id="IPR012337">
    <property type="entry name" value="RNaseH-like_sf"/>
</dbReference>
<dbReference type="SUPFAM" id="SSF57756">
    <property type="entry name" value="Retrovirus zinc finger-like domains"/>
    <property type="match status" value="1"/>
</dbReference>
<keyword evidence="7" id="KW-0479">Metal-binding</keyword>
<feature type="domain" description="CCHC-type" evidence="9">
    <location>
        <begin position="420"/>
        <end position="435"/>
    </location>
</feature>
<feature type="compositionally biased region" description="Low complexity" evidence="8">
    <location>
        <begin position="126"/>
        <end position="158"/>
    </location>
</feature>
<dbReference type="InterPro" id="IPR043128">
    <property type="entry name" value="Rev_trsase/Diguanyl_cyclase"/>
</dbReference>
<evidence type="ECO:0000313" key="12">
    <source>
        <dbReference type="Proteomes" id="UP001151760"/>
    </source>
</evidence>
<keyword evidence="5" id="KW-0378">Hydrolase</keyword>
<dbReference type="SMART" id="SM00343">
    <property type="entry name" value="ZnF_C2HC"/>
    <property type="match status" value="1"/>
</dbReference>
<dbReference type="Proteomes" id="UP001151760">
    <property type="component" value="Unassembled WGS sequence"/>
</dbReference>
<dbReference type="InterPro" id="IPR001584">
    <property type="entry name" value="Integrase_cat-core"/>
</dbReference>
<dbReference type="InterPro" id="IPR036875">
    <property type="entry name" value="Znf_CCHC_sf"/>
</dbReference>
<dbReference type="Gene3D" id="3.30.70.270">
    <property type="match status" value="1"/>
</dbReference>
<evidence type="ECO:0000256" key="8">
    <source>
        <dbReference type="SAM" id="MobiDB-lite"/>
    </source>
</evidence>
<dbReference type="Pfam" id="PF17917">
    <property type="entry name" value="RT_RNaseH"/>
    <property type="match status" value="1"/>
</dbReference>
<evidence type="ECO:0000313" key="11">
    <source>
        <dbReference type="EMBL" id="GJS76826.1"/>
    </source>
</evidence>
<comment type="caution">
    <text evidence="11">The sequence shown here is derived from an EMBL/GenBank/DDBJ whole genome shotgun (WGS) entry which is preliminary data.</text>
</comment>
<reference evidence="11" key="2">
    <citation type="submission" date="2022-01" db="EMBL/GenBank/DDBJ databases">
        <authorList>
            <person name="Yamashiro T."/>
            <person name="Shiraishi A."/>
            <person name="Satake H."/>
            <person name="Nakayama K."/>
        </authorList>
    </citation>
    <scope>NUCLEOTIDE SEQUENCE</scope>
</reference>
<dbReference type="InterPro" id="IPR050951">
    <property type="entry name" value="Retrovirus_Pol_polyprotein"/>
</dbReference>
<dbReference type="InterPro" id="IPR001878">
    <property type="entry name" value="Znf_CCHC"/>
</dbReference>
<keyword evidence="3" id="KW-0540">Nuclease</keyword>
<evidence type="ECO:0000256" key="5">
    <source>
        <dbReference type="ARBA" id="ARBA00022801"/>
    </source>
</evidence>
<dbReference type="PROSITE" id="PS50158">
    <property type="entry name" value="ZF_CCHC"/>
    <property type="match status" value="1"/>
</dbReference>
<evidence type="ECO:0000259" key="10">
    <source>
        <dbReference type="PROSITE" id="PS50994"/>
    </source>
</evidence>
<evidence type="ECO:0000256" key="4">
    <source>
        <dbReference type="ARBA" id="ARBA00022759"/>
    </source>
</evidence>
<feature type="domain" description="Integrase catalytic" evidence="10">
    <location>
        <begin position="713"/>
        <end position="802"/>
    </location>
</feature>
<dbReference type="PANTHER" id="PTHR37984:SF5">
    <property type="entry name" value="PROTEIN NYNRIN-LIKE"/>
    <property type="match status" value="1"/>
</dbReference>
<gene>
    <name evidence="11" type="ORF">Tco_0726707</name>
</gene>
<dbReference type="InterPro" id="IPR043502">
    <property type="entry name" value="DNA/RNA_pol_sf"/>
</dbReference>
<evidence type="ECO:0000256" key="3">
    <source>
        <dbReference type="ARBA" id="ARBA00022722"/>
    </source>
</evidence>
<evidence type="ECO:0000256" key="2">
    <source>
        <dbReference type="ARBA" id="ARBA00022695"/>
    </source>
</evidence>
<keyword evidence="4" id="KW-0255">Endonuclease</keyword>
<feature type="region of interest" description="Disordered" evidence="8">
    <location>
        <begin position="110"/>
        <end position="174"/>
    </location>
</feature>
<dbReference type="PANTHER" id="PTHR37984">
    <property type="entry name" value="PROTEIN CBG26694"/>
    <property type="match status" value="1"/>
</dbReference>
<organism evidence="11 12">
    <name type="scientific">Tanacetum coccineum</name>
    <dbReference type="NCBI Taxonomy" id="301880"/>
    <lineage>
        <taxon>Eukaryota</taxon>
        <taxon>Viridiplantae</taxon>
        <taxon>Streptophyta</taxon>
        <taxon>Embryophyta</taxon>
        <taxon>Tracheophyta</taxon>
        <taxon>Spermatophyta</taxon>
        <taxon>Magnoliopsida</taxon>
        <taxon>eudicotyledons</taxon>
        <taxon>Gunneridae</taxon>
        <taxon>Pentapetalae</taxon>
        <taxon>asterids</taxon>
        <taxon>campanulids</taxon>
        <taxon>Asterales</taxon>
        <taxon>Asteraceae</taxon>
        <taxon>Asteroideae</taxon>
        <taxon>Anthemideae</taxon>
        <taxon>Anthemidinae</taxon>
        <taxon>Tanacetum</taxon>
    </lineage>
</organism>
<keyword evidence="7" id="KW-0863">Zinc-finger</keyword>
<keyword evidence="1" id="KW-0808">Transferase</keyword>
<evidence type="ECO:0000256" key="1">
    <source>
        <dbReference type="ARBA" id="ARBA00022679"/>
    </source>
</evidence>
<dbReference type="Pfam" id="PF00098">
    <property type="entry name" value="zf-CCHC"/>
    <property type="match status" value="1"/>
</dbReference>
<reference evidence="11" key="1">
    <citation type="journal article" date="2022" name="Int. J. Mol. Sci.">
        <title>Draft Genome of Tanacetum Coccineum: Genomic Comparison of Closely Related Tanacetum-Family Plants.</title>
        <authorList>
            <person name="Yamashiro T."/>
            <person name="Shiraishi A."/>
            <person name="Nakayama K."/>
            <person name="Satake H."/>
        </authorList>
    </citation>
    <scope>NUCLEOTIDE SEQUENCE</scope>
</reference>
<dbReference type="InterPro" id="IPR041373">
    <property type="entry name" value="RT_RNaseH"/>
</dbReference>
<keyword evidence="6 11" id="KW-0695">RNA-directed DNA polymerase</keyword>
<dbReference type="SUPFAM" id="SSF53098">
    <property type="entry name" value="Ribonuclease H-like"/>
    <property type="match status" value="1"/>
</dbReference>
<dbReference type="InterPro" id="IPR036397">
    <property type="entry name" value="RNaseH_sf"/>
</dbReference>
<keyword evidence="12" id="KW-1185">Reference proteome</keyword>
<dbReference type="Gene3D" id="4.10.60.10">
    <property type="entry name" value="Zinc finger, CCHC-type"/>
    <property type="match status" value="1"/>
</dbReference>
<evidence type="ECO:0000256" key="7">
    <source>
        <dbReference type="PROSITE-ProRule" id="PRU00047"/>
    </source>
</evidence>
<keyword evidence="2" id="KW-0548">Nucleotidyltransferase</keyword>
<name>A0ABQ4YHE3_9ASTR</name>